<sequence>MNWPDETLNEIRSREDLAQYLTGLADKVRDGSLLAENATTDSFVESAGRWTKSMDGFFMNVMKEPVPETPDWAIIAAIFRAALVYE</sequence>
<reference evidence="3" key="1">
    <citation type="journal article" date="2019" name="Int. J. Syst. Evol. Microbiol.">
        <title>The Global Catalogue of Microorganisms (GCM) 10K type strain sequencing project: providing services to taxonomists for standard genome sequencing and annotation.</title>
        <authorList>
            <consortium name="The Broad Institute Genomics Platform"/>
            <consortium name="The Broad Institute Genome Sequencing Center for Infectious Disease"/>
            <person name="Wu L."/>
            <person name="Ma J."/>
        </authorList>
    </citation>
    <scope>NUCLEOTIDE SEQUENCE [LARGE SCALE GENOMIC DNA]</scope>
    <source>
        <strain evidence="3">PCU 266</strain>
    </source>
</reference>
<dbReference type="Pfam" id="PF24693">
    <property type="entry name" value="DUF7660"/>
    <property type="match status" value="1"/>
</dbReference>
<protein>
    <recommendedName>
        <fullName evidence="1">DUF7660 domain-containing protein</fullName>
    </recommendedName>
</protein>
<organism evidence="2 3">
    <name type="scientific">Streptomyces amakusaensis</name>
    <dbReference type="NCBI Taxonomy" id="67271"/>
    <lineage>
        <taxon>Bacteria</taxon>
        <taxon>Bacillati</taxon>
        <taxon>Actinomycetota</taxon>
        <taxon>Actinomycetes</taxon>
        <taxon>Kitasatosporales</taxon>
        <taxon>Streptomycetaceae</taxon>
        <taxon>Streptomyces</taxon>
    </lineage>
</organism>
<dbReference type="RefSeq" id="WP_344479037.1">
    <property type="nucleotide sequence ID" value="NZ_BAAASB010000011.1"/>
</dbReference>
<name>A0ABW0AH06_9ACTN</name>
<feature type="domain" description="DUF7660" evidence="1">
    <location>
        <begin position="13"/>
        <end position="86"/>
    </location>
</feature>
<keyword evidence="3" id="KW-1185">Reference proteome</keyword>
<evidence type="ECO:0000259" key="1">
    <source>
        <dbReference type="Pfam" id="PF24693"/>
    </source>
</evidence>
<evidence type="ECO:0000313" key="3">
    <source>
        <dbReference type="Proteomes" id="UP001596160"/>
    </source>
</evidence>
<gene>
    <name evidence="2" type="ORF">ACFPRH_13735</name>
</gene>
<accession>A0ABW0AH06</accession>
<dbReference type="InterPro" id="IPR056077">
    <property type="entry name" value="DUF7660"/>
</dbReference>
<comment type="caution">
    <text evidence="2">The sequence shown here is derived from an EMBL/GenBank/DDBJ whole genome shotgun (WGS) entry which is preliminary data.</text>
</comment>
<proteinExistence type="predicted"/>
<evidence type="ECO:0000313" key="2">
    <source>
        <dbReference type="EMBL" id="MFC5152797.1"/>
    </source>
</evidence>
<dbReference type="Proteomes" id="UP001596160">
    <property type="component" value="Unassembled WGS sequence"/>
</dbReference>
<dbReference type="EMBL" id="JBHSKP010000007">
    <property type="protein sequence ID" value="MFC5152797.1"/>
    <property type="molecule type" value="Genomic_DNA"/>
</dbReference>